<evidence type="ECO:0000259" key="1">
    <source>
        <dbReference type="Pfam" id="PF07435"/>
    </source>
</evidence>
<dbReference type="InterPro" id="IPR042274">
    <property type="entry name" value="YycH/YycI_2"/>
</dbReference>
<dbReference type="RefSeq" id="WP_013921572.1">
    <property type="nucleotide sequence ID" value="NC_015690.1"/>
</dbReference>
<evidence type="ECO:0000313" key="2">
    <source>
        <dbReference type="EMBL" id="AEI46425.1"/>
    </source>
</evidence>
<dbReference type="AlphaFoldDB" id="F8FKQ7"/>
<gene>
    <name evidence="2" type="ordered locus">KNP414_07940</name>
</gene>
<dbReference type="Gene3D" id="3.30.310.160">
    <property type="entry name" value="YycH protein, domain 2"/>
    <property type="match status" value="1"/>
</dbReference>
<dbReference type="CDD" id="cd15787">
    <property type="entry name" value="YycH_N"/>
    <property type="match status" value="1"/>
</dbReference>
<proteinExistence type="predicted"/>
<reference evidence="2 3" key="2">
    <citation type="journal article" date="2013" name="Genome Announc.">
        <title>Genome Sequence of Growth-Improving Paenibacillus mucilaginosus Strain KNP414.</title>
        <authorList>
            <person name="Lu J.J."/>
            <person name="Wang J.F."/>
            <person name="Hu X.F."/>
        </authorList>
    </citation>
    <scope>NUCLEOTIDE SEQUENCE [LARGE SCALE GENOMIC DNA]</scope>
    <source>
        <strain evidence="2 3">KNP414</strain>
    </source>
</reference>
<dbReference type="PATRIC" id="fig|1036673.3.peg.7408"/>
<feature type="domain" description="Regulatory protein YycH" evidence="1">
    <location>
        <begin position="3"/>
        <end position="420"/>
    </location>
</feature>
<dbReference type="InterPro" id="IPR009996">
    <property type="entry name" value="YycH"/>
</dbReference>
<sequence length="428" mass="49111">MIEKLKTGLLTFLVLLSILLSYMLAYSYPKYDPVVPDEYIKTDTLGRQIPLPDMLFPDQLVLHLGNDRHTVLYANLEQPQYREIINIVNQRYMQNFHKTTLGALGLNWDEVRSKRPGLEVRFRDGLPLDVLQEVMQIKGELPAEGDLITRIWVFVQENNEVRTILFTDTASTLYEAEANFSVKDVEKFVKVEEGYPPYRYMPQDYYLPEGNLTVSSPTMNYTQLTEDQLKRTFFVDPALTRSLTEWDGSDIYMDGTRGLQMRGEQRWLTYSDPVAPSVDNKEDLKGNLRSAVQFINQHGGWNGTYGLQKVPQQLLPSSGAYVFRQYYDGYPVIGKRGENIGFVKIVVQKGIVSSYERSTMMPDVRSAVRRDVILPGGEALDAKLKQYGRIAQVYSVFPAYRPVVTERTLELIPGWTAELRDGSYEFID</sequence>
<dbReference type="HOGENOM" id="CLU_037125_2_1_9"/>
<dbReference type="KEGG" id="pms:KNP414_07940"/>
<organism evidence="2 3">
    <name type="scientific">Paenibacillus mucilaginosus (strain KNP414)</name>
    <dbReference type="NCBI Taxonomy" id="1036673"/>
    <lineage>
        <taxon>Bacteria</taxon>
        <taxon>Bacillati</taxon>
        <taxon>Bacillota</taxon>
        <taxon>Bacilli</taxon>
        <taxon>Bacillales</taxon>
        <taxon>Paenibacillaceae</taxon>
        <taxon>Paenibacillus</taxon>
    </lineage>
</organism>
<protein>
    <submittedName>
        <fullName evidence="2">YycH protein</fullName>
    </submittedName>
</protein>
<evidence type="ECO:0000313" key="3">
    <source>
        <dbReference type="Proteomes" id="UP000006620"/>
    </source>
</evidence>
<dbReference type="Proteomes" id="UP000006620">
    <property type="component" value="Chromosome"/>
</dbReference>
<dbReference type="EMBL" id="CP002869">
    <property type="protein sequence ID" value="AEI46425.1"/>
    <property type="molecule type" value="Genomic_DNA"/>
</dbReference>
<dbReference type="Pfam" id="PF07435">
    <property type="entry name" value="YycH"/>
    <property type="match status" value="1"/>
</dbReference>
<reference evidence="3" key="1">
    <citation type="submission" date="2011-06" db="EMBL/GenBank/DDBJ databases">
        <title>Complete genome sequence of Paenibacillus mucilaginosus KNP414.</title>
        <authorList>
            <person name="Wang J."/>
            <person name="Hu S."/>
            <person name="Hu X."/>
            <person name="Zhang B."/>
            <person name="Dong D."/>
            <person name="Zhang S."/>
            <person name="Zhao K."/>
            <person name="Wu D."/>
        </authorList>
    </citation>
    <scope>NUCLEOTIDE SEQUENCE [LARGE SCALE GENOMIC DNA]</scope>
    <source>
        <strain evidence="3">KNP414</strain>
    </source>
</reference>
<name>F8FKQ7_PAEMK</name>
<accession>F8FKQ7</accession>